<protein>
    <submittedName>
        <fullName evidence="2">Uncharacterized protein</fullName>
    </submittedName>
</protein>
<dbReference type="EMBL" id="CAJVCH010071903">
    <property type="protein sequence ID" value="CAG7720601.1"/>
    <property type="molecule type" value="Genomic_DNA"/>
</dbReference>
<sequence length="87" mass="9311">MKVQKRKKRRTLQTRDNANKIGRGGGRDTHNVVGLNLPQTVDPSPATPAGGDLPQAINFLGYGEASKGSAELPVKRPPNVIPPPHPQ</sequence>
<evidence type="ECO:0000313" key="3">
    <source>
        <dbReference type="Proteomes" id="UP000708208"/>
    </source>
</evidence>
<proteinExistence type="predicted"/>
<reference evidence="2" key="1">
    <citation type="submission" date="2021-06" db="EMBL/GenBank/DDBJ databases">
        <authorList>
            <person name="Hodson N. C."/>
            <person name="Mongue J. A."/>
            <person name="Jaron S. K."/>
        </authorList>
    </citation>
    <scope>NUCLEOTIDE SEQUENCE</scope>
</reference>
<gene>
    <name evidence="2" type="ORF">AFUS01_LOCUS9871</name>
</gene>
<feature type="compositionally biased region" description="Pro residues" evidence="1">
    <location>
        <begin position="75"/>
        <end position="87"/>
    </location>
</feature>
<dbReference type="AlphaFoldDB" id="A0A8J2NPB4"/>
<organism evidence="2 3">
    <name type="scientific">Allacma fusca</name>
    <dbReference type="NCBI Taxonomy" id="39272"/>
    <lineage>
        <taxon>Eukaryota</taxon>
        <taxon>Metazoa</taxon>
        <taxon>Ecdysozoa</taxon>
        <taxon>Arthropoda</taxon>
        <taxon>Hexapoda</taxon>
        <taxon>Collembola</taxon>
        <taxon>Symphypleona</taxon>
        <taxon>Sminthuridae</taxon>
        <taxon>Allacma</taxon>
    </lineage>
</organism>
<dbReference type="Proteomes" id="UP000708208">
    <property type="component" value="Unassembled WGS sequence"/>
</dbReference>
<name>A0A8J2NPB4_9HEXA</name>
<feature type="region of interest" description="Disordered" evidence="1">
    <location>
        <begin position="1"/>
        <end position="53"/>
    </location>
</feature>
<keyword evidence="3" id="KW-1185">Reference proteome</keyword>
<accession>A0A8J2NPB4</accession>
<feature type="region of interest" description="Disordered" evidence="1">
    <location>
        <begin position="68"/>
        <end position="87"/>
    </location>
</feature>
<evidence type="ECO:0000313" key="2">
    <source>
        <dbReference type="EMBL" id="CAG7720601.1"/>
    </source>
</evidence>
<evidence type="ECO:0000256" key="1">
    <source>
        <dbReference type="SAM" id="MobiDB-lite"/>
    </source>
</evidence>
<comment type="caution">
    <text evidence="2">The sequence shown here is derived from an EMBL/GenBank/DDBJ whole genome shotgun (WGS) entry which is preliminary data.</text>
</comment>
<feature type="compositionally biased region" description="Basic residues" evidence="1">
    <location>
        <begin position="1"/>
        <end position="12"/>
    </location>
</feature>